<evidence type="ECO:0000256" key="2">
    <source>
        <dbReference type="ARBA" id="ARBA00022723"/>
    </source>
</evidence>
<gene>
    <name evidence="12" type="ORF">DFR85_01350</name>
</gene>
<evidence type="ECO:0000256" key="4">
    <source>
        <dbReference type="ARBA" id="ARBA00022801"/>
    </source>
</evidence>
<evidence type="ECO:0000256" key="1">
    <source>
        <dbReference type="ARBA" id="ARBA00001936"/>
    </source>
</evidence>
<dbReference type="InterPro" id="IPR026533">
    <property type="entry name" value="NTPase/PRRC1"/>
</dbReference>
<sequence>MLVSIGSTNPTKINAVKSALQIIGLEYDLVAVSVSSGVSNQPFCDETFVGARNRAIRSLLEAHADLGIGIEGGICVEKNRLVAFAVVYAVNKNGKENFAKSASFTLPAKIAELIYRGIELGSATDLAFSTHDSKHKSGAVGILTKYIDRTRLYVDPVIMALYPFYNSID</sequence>
<feature type="domain" description="Non-canonical purine NTP phosphatase/PRRC1" evidence="11">
    <location>
        <begin position="6"/>
        <end position="165"/>
    </location>
</feature>
<evidence type="ECO:0000256" key="7">
    <source>
        <dbReference type="ARBA" id="ARBA00023211"/>
    </source>
</evidence>
<dbReference type="PANTHER" id="PTHR34699">
    <property type="match status" value="1"/>
</dbReference>
<evidence type="ECO:0000256" key="5">
    <source>
        <dbReference type="ARBA" id="ARBA00022842"/>
    </source>
</evidence>
<dbReference type="RefSeq" id="WP_110269338.1">
    <property type="nucleotide sequence ID" value="NZ_CP029289.2"/>
</dbReference>
<dbReference type="EMBL" id="CP029289">
    <property type="protein sequence ID" value="AWR93454.1"/>
    <property type="molecule type" value="Genomic_DNA"/>
</dbReference>
<keyword evidence="4 10" id="KW-0378">Hydrolase</keyword>
<evidence type="ECO:0000313" key="12">
    <source>
        <dbReference type="EMBL" id="AWR93454.1"/>
    </source>
</evidence>
<dbReference type="AlphaFoldDB" id="A0A2U9IBS9"/>
<dbReference type="GO" id="GO:0046872">
    <property type="term" value="F:metal ion binding"/>
    <property type="evidence" value="ECO:0007669"/>
    <property type="project" value="UniProtKB-KW"/>
</dbReference>
<keyword evidence="2 10" id="KW-0479">Metal-binding</keyword>
<comment type="subunit">
    <text evidence="10">Homodimer.</text>
</comment>
<evidence type="ECO:0000256" key="3">
    <source>
        <dbReference type="ARBA" id="ARBA00022741"/>
    </source>
</evidence>
<dbReference type="HAMAP" id="MF_00648">
    <property type="entry name" value="Non_canon_purine_NTPase_YjjX"/>
    <property type="match status" value="1"/>
</dbReference>
<comment type="cofactor">
    <cofactor evidence="1">
        <name>Mn(2+)</name>
        <dbReference type="ChEBI" id="CHEBI:29035"/>
    </cofactor>
</comment>
<feature type="binding site" evidence="10">
    <location>
        <begin position="7"/>
        <end position="12"/>
    </location>
    <ligand>
        <name>substrate</name>
    </ligand>
</feature>
<evidence type="ECO:0000256" key="9">
    <source>
        <dbReference type="ARBA" id="ARBA00048781"/>
    </source>
</evidence>
<keyword evidence="3 10" id="KW-0547">Nucleotide-binding</keyword>
<dbReference type="EC" id="3.6.1.73" evidence="10"/>
<comment type="cofactor">
    <cofactor evidence="10">
        <name>Mg(2+)</name>
        <dbReference type="ChEBI" id="CHEBI:18420"/>
    </cofactor>
    <cofactor evidence="10">
        <name>Mn(2+)</name>
        <dbReference type="ChEBI" id="CHEBI:29035"/>
    </cofactor>
    <text evidence="10">Binds 1 divalent metal cation per subunit; can use either Mg(2+) or Mn(2+).</text>
</comment>
<evidence type="ECO:0000259" key="11">
    <source>
        <dbReference type="Pfam" id="PF01931"/>
    </source>
</evidence>
<evidence type="ECO:0000256" key="6">
    <source>
        <dbReference type="ARBA" id="ARBA00023080"/>
    </source>
</evidence>
<dbReference type="GO" id="GO:0000166">
    <property type="term" value="F:nucleotide binding"/>
    <property type="evidence" value="ECO:0007669"/>
    <property type="project" value="UniProtKB-KW"/>
</dbReference>
<comment type="similarity">
    <text evidence="10">Belongs to the YjjX NTPase family.</text>
</comment>
<dbReference type="GO" id="GO:0103023">
    <property type="term" value="F:ITPase activity"/>
    <property type="evidence" value="ECO:0007669"/>
    <property type="project" value="UniProtKB-EC"/>
</dbReference>
<dbReference type="GO" id="GO:0009117">
    <property type="term" value="P:nucleotide metabolic process"/>
    <property type="evidence" value="ECO:0007669"/>
    <property type="project" value="UniProtKB-KW"/>
</dbReference>
<comment type="function">
    <text evidence="10">Phosphatase that hydrolyzes non-canonical purine nucleotides such as XTP and ITP to their respective diphosphate derivatives. Probably excludes non-canonical purines from DNA/RNA precursor pool, thus preventing their incorporation into DNA/RNA and avoiding chromosomal lesions.</text>
</comment>
<dbReference type="GeneID" id="36830760"/>
<keyword evidence="5 10" id="KW-0460">Magnesium</keyword>
<dbReference type="Pfam" id="PF01931">
    <property type="entry name" value="NTPase_I-T"/>
    <property type="match status" value="1"/>
</dbReference>
<organism evidence="12 13">
    <name type="scientific">Acidianus brierleyi</name>
    <dbReference type="NCBI Taxonomy" id="41673"/>
    <lineage>
        <taxon>Archaea</taxon>
        <taxon>Thermoproteota</taxon>
        <taxon>Thermoprotei</taxon>
        <taxon>Sulfolobales</taxon>
        <taxon>Sulfolobaceae</taxon>
        <taxon>Acidianus</taxon>
    </lineage>
</organism>
<dbReference type="InterPro" id="IPR002786">
    <property type="entry name" value="Non_canon_purine_NTPase"/>
</dbReference>
<name>A0A2U9IBS9_9CREN</name>
<reference evidence="12 13" key="1">
    <citation type="submission" date="2018-05" db="EMBL/GenBank/DDBJ databases">
        <title>Complete Genome Sequences of Extremely Thermoacidophilic, Metal-Mobilizing Type-Strain Members of the Archaeal Family Sulfolobaceae: Acidianus brierleyi DSM-1651T, Acidianus sulfidivorans DSM-18786T, Metallosphaera hakonensis DSM-7519T, and Metallosphaera prunae DSM-10039T.</title>
        <authorList>
            <person name="Counts J.A."/>
            <person name="Kelly R.M."/>
        </authorList>
    </citation>
    <scope>NUCLEOTIDE SEQUENCE [LARGE SCALE GENOMIC DNA]</scope>
    <source>
        <strain evidence="12 13">DSM 1651</strain>
    </source>
</reference>
<comment type="catalytic activity">
    <reaction evidence="9 10">
        <text>XTP + H2O = XDP + phosphate + H(+)</text>
        <dbReference type="Rhea" id="RHEA:28406"/>
        <dbReference type="ChEBI" id="CHEBI:15377"/>
        <dbReference type="ChEBI" id="CHEBI:15378"/>
        <dbReference type="ChEBI" id="CHEBI:43474"/>
        <dbReference type="ChEBI" id="CHEBI:59884"/>
        <dbReference type="ChEBI" id="CHEBI:61314"/>
        <dbReference type="EC" id="3.6.1.73"/>
    </reaction>
</comment>
<accession>A0A2U9IBS9</accession>
<keyword evidence="6 10" id="KW-0546">Nucleotide metabolism</keyword>
<dbReference type="GO" id="GO:0006772">
    <property type="term" value="P:thiamine metabolic process"/>
    <property type="evidence" value="ECO:0007669"/>
    <property type="project" value="TreeGrafter"/>
</dbReference>
<evidence type="ECO:0000256" key="8">
    <source>
        <dbReference type="ARBA" id="ARBA00048174"/>
    </source>
</evidence>
<proteinExistence type="inferred from homology"/>
<keyword evidence="13" id="KW-1185">Reference proteome</keyword>
<evidence type="ECO:0000256" key="10">
    <source>
        <dbReference type="HAMAP-Rule" id="MF_00648"/>
    </source>
</evidence>
<dbReference type="InterPro" id="IPR029001">
    <property type="entry name" value="ITPase-like_fam"/>
</dbReference>
<dbReference type="InterPro" id="IPR050299">
    <property type="entry name" value="YjjX_NTPase"/>
</dbReference>
<keyword evidence="7 10" id="KW-0464">Manganese</keyword>
<dbReference type="FunFam" id="3.90.950.10:FF:000002">
    <property type="entry name" value="Inosine/xanthosine triphosphatase"/>
    <property type="match status" value="1"/>
</dbReference>
<dbReference type="Gene3D" id="3.90.950.10">
    <property type="match status" value="1"/>
</dbReference>
<dbReference type="KEGG" id="abri:DFR85_01350"/>
<dbReference type="SUPFAM" id="SSF52972">
    <property type="entry name" value="ITPase-like"/>
    <property type="match status" value="1"/>
</dbReference>
<dbReference type="PANTHER" id="PTHR34699:SF2">
    <property type="entry name" value="NON-CANONICAL PURINE NTP PHOSPHATASE_PRRC1 DOMAIN-CONTAINING PROTEIN"/>
    <property type="match status" value="1"/>
</dbReference>
<protein>
    <recommendedName>
        <fullName evidence="10">Probable inosine/xanthosine triphosphatase</fullName>
        <shortName evidence="10">ITPase/XTPase</shortName>
        <ecNumber evidence="10">3.6.1.73</ecNumber>
    </recommendedName>
    <alternativeName>
        <fullName evidence="10">Non-canonical purine NTP phosphatase</fullName>
    </alternativeName>
    <alternativeName>
        <fullName evidence="10">Non-standard purine NTP phosphatase</fullName>
    </alternativeName>
    <alternativeName>
        <fullName evidence="10">Nucleoside-triphosphate phosphatase</fullName>
        <shortName evidence="10">NTPase</shortName>
    </alternativeName>
</protein>
<comment type="caution">
    <text evidence="10">Lacks conserved residue(s) required for the propagation of feature annotation.</text>
</comment>
<dbReference type="OrthoDB" id="52857at2157"/>
<evidence type="ECO:0000313" key="13">
    <source>
        <dbReference type="Proteomes" id="UP000248044"/>
    </source>
</evidence>
<comment type="catalytic activity">
    <reaction evidence="8 10">
        <text>ITP + H2O = IDP + phosphate + H(+)</text>
        <dbReference type="Rhea" id="RHEA:28330"/>
        <dbReference type="ChEBI" id="CHEBI:15377"/>
        <dbReference type="ChEBI" id="CHEBI:15378"/>
        <dbReference type="ChEBI" id="CHEBI:43474"/>
        <dbReference type="ChEBI" id="CHEBI:58280"/>
        <dbReference type="ChEBI" id="CHEBI:61402"/>
        <dbReference type="EC" id="3.6.1.73"/>
    </reaction>
</comment>
<dbReference type="Proteomes" id="UP000248044">
    <property type="component" value="Chromosome"/>
</dbReference>